<dbReference type="SUPFAM" id="SSF103647">
    <property type="entry name" value="TSP type-3 repeat"/>
    <property type="match status" value="1"/>
</dbReference>
<dbReference type="EMBL" id="LDJX01000002">
    <property type="protein sequence ID" value="KPM33092.1"/>
    <property type="molecule type" value="Genomic_DNA"/>
</dbReference>
<comment type="caution">
    <text evidence="1">The sequence shown here is derived from an EMBL/GenBank/DDBJ whole genome shotgun (WGS) entry which is preliminary data.</text>
</comment>
<dbReference type="Proteomes" id="UP000050280">
    <property type="component" value="Unassembled WGS sequence"/>
</dbReference>
<dbReference type="STRING" id="1300341.I595_1519"/>
<dbReference type="PATRIC" id="fig|1300341.3.peg.1712"/>
<evidence type="ECO:0000313" key="1">
    <source>
        <dbReference type="EMBL" id="KPM33092.1"/>
    </source>
</evidence>
<dbReference type="RefSeq" id="WP_157449670.1">
    <property type="nucleotide sequence ID" value="NZ_LDJX01000002.1"/>
</dbReference>
<accession>A0A0N8H4D8</accession>
<proteinExistence type="predicted"/>
<evidence type="ECO:0000313" key="2">
    <source>
        <dbReference type="Proteomes" id="UP000050280"/>
    </source>
</evidence>
<dbReference type="InterPro" id="IPR028974">
    <property type="entry name" value="TSP_type-3_rpt"/>
</dbReference>
<dbReference type="AlphaFoldDB" id="A0A0N8H4D8"/>
<name>A0A0N8H4D8_9FLAO</name>
<organism evidence="1 2">
    <name type="scientific">Croceitalea dokdonensis DOKDO 023</name>
    <dbReference type="NCBI Taxonomy" id="1300341"/>
    <lineage>
        <taxon>Bacteria</taxon>
        <taxon>Pseudomonadati</taxon>
        <taxon>Bacteroidota</taxon>
        <taxon>Flavobacteriia</taxon>
        <taxon>Flavobacteriales</taxon>
        <taxon>Flavobacteriaceae</taxon>
        <taxon>Croceitalea</taxon>
    </lineage>
</organism>
<protein>
    <submittedName>
        <fullName evidence="1">Monohem cytochrome C protein</fullName>
    </submittedName>
</protein>
<keyword evidence="2" id="KW-1185">Reference proteome</keyword>
<reference evidence="1 2" key="1">
    <citation type="submission" date="2015-09" db="EMBL/GenBank/DDBJ databases">
        <title>Genome sequence of the marine flavobacterium Croceitalea dokdonensis DOKDO 023 that contains proton- and sodium-pumping rhodopsins.</title>
        <authorList>
            <person name="Kwon S.-K."/>
            <person name="Lee H.K."/>
            <person name="Kwak M.-J."/>
            <person name="Kim J.F."/>
        </authorList>
    </citation>
    <scope>NUCLEOTIDE SEQUENCE [LARGE SCALE GENOMIC DNA]</scope>
    <source>
        <strain evidence="1 2">DOKDO 023</strain>
    </source>
</reference>
<sequence length="391" mass="42318">MKTTYKIMAVVFGLFIYLSCDDTDSGAANVLVSTEDFTINAPVVVQELDTLGFLRGNSSEGEVTYSLISQTPQNSVTLGIRFGEIIVSNPEVFNSPGVNEVNLEVEVRKQNSFQISKVTILRNLNDPDGDGIENSNDSAPDDPCLPLQDVSYTGFNPFNTAWRAADCDSDGISNFDEFSNDTNPYLNESLIGDADGDGVRDDEDVDPNNPCIPEQFQGYVGFDSENEIWATADCDGDGIPNADELANGDSPYPQPDLPCNEILNFELENFEMELRTVDSNNGEGVTIGVIGEECGTFIFTGGSIFNQGCFNEDVQIPFFFEPNAPDSSNGTVTVNATTYSCLSEDGTTSTNFTVEGFGTYSGSASTVELTYTITTEENETISGTLIIRPLD</sequence>
<dbReference type="OrthoDB" id="338827at2"/>
<dbReference type="GO" id="GO:0005509">
    <property type="term" value="F:calcium ion binding"/>
    <property type="evidence" value="ECO:0007669"/>
    <property type="project" value="InterPro"/>
</dbReference>
<gene>
    <name evidence="1" type="ORF">I595_1519</name>
</gene>